<feature type="signal peptide" evidence="10">
    <location>
        <begin position="1"/>
        <end position="19"/>
    </location>
</feature>
<evidence type="ECO:0000256" key="4">
    <source>
        <dbReference type="ARBA" id="ARBA00022723"/>
    </source>
</evidence>
<evidence type="ECO:0000313" key="13">
    <source>
        <dbReference type="Proteomes" id="UP000770015"/>
    </source>
</evidence>
<keyword evidence="7" id="KW-0862">Zinc</keyword>
<proteinExistence type="inferred from homology"/>
<dbReference type="GO" id="GO:0046872">
    <property type="term" value="F:metal ion binding"/>
    <property type="evidence" value="ECO:0007669"/>
    <property type="project" value="UniProtKB-KW"/>
</dbReference>
<dbReference type="Pfam" id="PF05572">
    <property type="entry name" value="Peptidase_M43"/>
    <property type="match status" value="1"/>
</dbReference>
<keyword evidence="4" id="KW-0479">Metal-binding</keyword>
<dbReference type="PANTHER" id="PTHR47466">
    <property type="match status" value="1"/>
</dbReference>
<evidence type="ECO:0000256" key="3">
    <source>
        <dbReference type="ARBA" id="ARBA00022670"/>
    </source>
</evidence>
<reference evidence="12" key="1">
    <citation type="journal article" date="2021" name="Nat. Commun.">
        <title>Genetic determinants of endophytism in the Arabidopsis root mycobiome.</title>
        <authorList>
            <person name="Mesny F."/>
            <person name="Miyauchi S."/>
            <person name="Thiergart T."/>
            <person name="Pickel B."/>
            <person name="Atanasova L."/>
            <person name="Karlsson M."/>
            <person name="Huettel B."/>
            <person name="Barry K.W."/>
            <person name="Haridas S."/>
            <person name="Chen C."/>
            <person name="Bauer D."/>
            <person name="Andreopoulos W."/>
            <person name="Pangilinan J."/>
            <person name="LaButti K."/>
            <person name="Riley R."/>
            <person name="Lipzen A."/>
            <person name="Clum A."/>
            <person name="Drula E."/>
            <person name="Henrissat B."/>
            <person name="Kohler A."/>
            <person name="Grigoriev I.V."/>
            <person name="Martin F.M."/>
            <person name="Hacquard S."/>
        </authorList>
    </citation>
    <scope>NUCLEOTIDE SEQUENCE</scope>
    <source>
        <strain evidence="12">MPI-SDFR-AT-0117</strain>
    </source>
</reference>
<dbReference type="SUPFAM" id="SSF55486">
    <property type="entry name" value="Metalloproteases ('zincins'), catalytic domain"/>
    <property type="match status" value="1"/>
</dbReference>
<accession>A0A9P8V6H5</accession>
<keyword evidence="13" id="KW-1185">Reference proteome</keyword>
<evidence type="ECO:0000256" key="2">
    <source>
        <dbReference type="ARBA" id="ARBA00008721"/>
    </source>
</evidence>
<keyword evidence="6" id="KW-0378">Hydrolase</keyword>
<comment type="similarity">
    <text evidence="2">Belongs to the peptidase M43B family.</text>
</comment>
<evidence type="ECO:0000256" key="6">
    <source>
        <dbReference type="ARBA" id="ARBA00022801"/>
    </source>
</evidence>
<dbReference type="PANTHER" id="PTHR47466:SF1">
    <property type="entry name" value="METALLOPROTEASE MEP1 (AFU_ORTHOLOGUE AFUA_1G07730)-RELATED"/>
    <property type="match status" value="1"/>
</dbReference>
<dbReference type="EMBL" id="JAGSXJ010000020">
    <property type="protein sequence ID" value="KAH6679839.1"/>
    <property type="molecule type" value="Genomic_DNA"/>
</dbReference>
<evidence type="ECO:0000256" key="1">
    <source>
        <dbReference type="ARBA" id="ARBA00003174"/>
    </source>
</evidence>
<dbReference type="OrthoDB" id="536211at2759"/>
<comment type="function">
    <text evidence="1">Secreted metalloproteinase that allows assimilation of proteinaceous substrates.</text>
</comment>
<evidence type="ECO:0000256" key="8">
    <source>
        <dbReference type="ARBA" id="ARBA00023049"/>
    </source>
</evidence>
<dbReference type="InterPro" id="IPR024079">
    <property type="entry name" value="MetalloPept_cat_dom_sf"/>
</dbReference>
<organism evidence="12 13">
    <name type="scientific">Plectosphaerella plurivora</name>
    <dbReference type="NCBI Taxonomy" id="936078"/>
    <lineage>
        <taxon>Eukaryota</taxon>
        <taxon>Fungi</taxon>
        <taxon>Dikarya</taxon>
        <taxon>Ascomycota</taxon>
        <taxon>Pezizomycotina</taxon>
        <taxon>Sordariomycetes</taxon>
        <taxon>Hypocreomycetidae</taxon>
        <taxon>Glomerellales</taxon>
        <taxon>Plectosphaerellaceae</taxon>
        <taxon>Plectosphaerella</taxon>
    </lineage>
</organism>
<dbReference type="AlphaFoldDB" id="A0A9P8V6H5"/>
<protein>
    <submittedName>
        <fullName evidence="12">Metalloprotease</fullName>
    </submittedName>
</protein>
<name>A0A9P8V6H5_9PEZI</name>
<evidence type="ECO:0000256" key="10">
    <source>
        <dbReference type="SAM" id="SignalP"/>
    </source>
</evidence>
<feature type="chain" id="PRO_5040216890" evidence="10">
    <location>
        <begin position="20"/>
        <end position="286"/>
    </location>
</feature>
<sequence>MLRLQALVLILLAATHALAAVARSSFGCATPPPTSQNLDMSRVLAAKEKASRIDFNSKTVFSPKIIIKFYLHVVASSTKPADGYINNQMLGKQVDVLKADFAPMNIEFKLVNISRTVNPRWARDGDEMGMKKALRKGLYHDLNIYILPKLTMDSLGYATFPTIVAPRGSAAFIRDGVNVNTQTLPGGSYTRFNLGRTLTHEVGHWLGLYHTFEGGCSDVGDMVSDTPAQASYSSGCPKGRDSCPKMAGKDPINNYMDYSDDACYTGFSTGQRVRMAGFWHNWRLKS</sequence>
<keyword evidence="9" id="KW-1015">Disulfide bond</keyword>
<evidence type="ECO:0000259" key="11">
    <source>
        <dbReference type="Pfam" id="PF05572"/>
    </source>
</evidence>
<evidence type="ECO:0000256" key="5">
    <source>
        <dbReference type="ARBA" id="ARBA00022729"/>
    </source>
</evidence>
<dbReference type="GO" id="GO:0008237">
    <property type="term" value="F:metallopeptidase activity"/>
    <property type="evidence" value="ECO:0007669"/>
    <property type="project" value="UniProtKB-KW"/>
</dbReference>
<dbReference type="CDD" id="cd04275">
    <property type="entry name" value="ZnMc_pappalysin_like"/>
    <property type="match status" value="1"/>
</dbReference>
<feature type="domain" description="Peptidase M43 pregnancy-associated plasma-A" evidence="11">
    <location>
        <begin position="142"/>
        <end position="278"/>
    </location>
</feature>
<dbReference type="InterPro" id="IPR008754">
    <property type="entry name" value="Peptidase_M43"/>
</dbReference>
<gene>
    <name evidence="12" type="ORF">F5X68DRAFT_32704</name>
</gene>
<comment type="caution">
    <text evidence="12">The sequence shown here is derived from an EMBL/GenBank/DDBJ whole genome shotgun (WGS) entry which is preliminary data.</text>
</comment>
<keyword evidence="3" id="KW-0645">Protease</keyword>
<evidence type="ECO:0000256" key="9">
    <source>
        <dbReference type="ARBA" id="ARBA00023157"/>
    </source>
</evidence>
<keyword evidence="8 12" id="KW-0482">Metalloprotease</keyword>
<evidence type="ECO:0000256" key="7">
    <source>
        <dbReference type="ARBA" id="ARBA00022833"/>
    </source>
</evidence>
<keyword evidence="5 10" id="KW-0732">Signal</keyword>
<evidence type="ECO:0000313" key="12">
    <source>
        <dbReference type="EMBL" id="KAH6679839.1"/>
    </source>
</evidence>
<dbReference type="Proteomes" id="UP000770015">
    <property type="component" value="Unassembled WGS sequence"/>
</dbReference>
<dbReference type="Gene3D" id="3.40.390.10">
    <property type="entry name" value="Collagenase (Catalytic Domain)"/>
    <property type="match status" value="1"/>
</dbReference>
<dbReference type="GO" id="GO:0006508">
    <property type="term" value="P:proteolysis"/>
    <property type="evidence" value="ECO:0007669"/>
    <property type="project" value="UniProtKB-KW"/>
</dbReference>